<dbReference type="CDD" id="cd03293">
    <property type="entry name" value="ABC_NrtD_SsuB_transporters"/>
    <property type="match status" value="1"/>
</dbReference>
<keyword evidence="2" id="KW-0547">Nucleotide-binding</keyword>
<keyword evidence="5" id="KW-0378">Hydrolase</keyword>
<dbReference type="InterPro" id="IPR050166">
    <property type="entry name" value="ABC_transporter_ATP-bind"/>
</dbReference>
<dbReference type="InterPro" id="IPR027417">
    <property type="entry name" value="P-loop_NTPase"/>
</dbReference>
<proteinExistence type="predicted"/>
<reference evidence="5" key="1">
    <citation type="submission" date="2019-08" db="EMBL/GenBank/DDBJ databases">
        <authorList>
            <person name="Kucharzyk K."/>
            <person name="Murdoch R.W."/>
            <person name="Higgins S."/>
            <person name="Loffler F."/>
        </authorList>
    </citation>
    <scope>NUCLEOTIDE SEQUENCE</scope>
</reference>
<dbReference type="Gene3D" id="3.40.50.300">
    <property type="entry name" value="P-loop containing nucleotide triphosphate hydrolases"/>
    <property type="match status" value="1"/>
</dbReference>
<evidence type="ECO:0000256" key="3">
    <source>
        <dbReference type="ARBA" id="ARBA00022840"/>
    </source>
</evidence>
<evidence type="ECO:0000256" key="1">
    <source>
        <dbReference type="ARBA" id="ARBA00022448"/>
    </source>
</evidence>
<evidence type="ECO:0000256" key="2">
    <source>
        <dbReference type="ARBA" id="ARBA00022741"/>
    </source>
</evidence>
<dbReference type="Pfam" id="PF00005">
    <property type="entry name" value="ABC_tran"/>
    <property type="match status" value="1"/>
</dbReference>
<dbReference type="PROSITE" id="PS50893">
    <property type="entry name" value="ABC_TRANSPORTER_2"/>
    <property type="match status" value="1"/>
</dbReference>
<dbReference type="InterPro" id="IPR003593">
    <property type="entry name" value="AAA+_ATPase"/>
</dbReference>
<keyword evidence="1" id="KW-0813">Transport</keyword>
<dbReference type="EC" id="3.6.3.-" evidence="5"/>
<dbReference type="SMART" id="SM00382">
    <property type="entry name" value="AAA"/>
    <property type="match status" value="1"/>
</dbReference>
<feature type="domain" description="ABC transporter" evidence="4">
    <location>
        <begin position="3"/>
        <end position="238"/>
    </location>
</feature>
<dbReference type="PANTHER" id="PTHR42788">
    <property type="entry name" value="TAURINE IMPORT ATP-BINDING PROTEIN-RELATED"/>
    <property type="match status" value="1"/>
</dbReference>
<evidence type="ECO:0000259" key="4">
    <source>
        <dbReference type="PROSITE" id="PS50893"/>
    </source>
</evidence>
<dbReference type="InterPro" id="IPR003439">
    <property type="entry name" value="ABC_transporter-like_ATP-bd"/>
</dbReference>
<dbReference type="PANTHER" id="PTHR42788:SF13">
    <property type="entry name" value="ALIPHATIC SULFONATES IMPORT ATP-BINDING PROTEIN SSUB"/>
    <property type="match status" value="1"/>
</dbReference>
<dbReference type="InterPro" id="IPR017871">
    <property type="entry name" value="ABC_transporter-like_CS"/>
</dbReference>
<keyword evidence="3 5" id="KW-0067">ATP-binding</keyword>
<dbReference type="SUPFAM" id="SSF52540">
    <property type="entry name" value="P-loop containing nucleoside triphosphate hydrolases"/>
    <property type="match status" value="1"/>
</dbReference>
<comment type="caution">
    <text evidence="5">The sequence shown here is derived from an EMBL/GenBank/DDBJ whole genome shotgun (WGS) entry which is preliminary data.</text>
</comment>
<sequence>MDIEVEHATKHFTRIRRGVETVFAALEDVSLTVGQGEFICLLGPSGCGKTTLMNAMAGFEPLTSGSVRIAGKPVSRPSVKYVTIFQNYGLLPWRSARRNVELGLEALKQPAALRREVADRYLAMVGLSDLADQHPRHLSGGQQQRVAIARALAVNPEILFMDEPFGALDAMTRYRLQADLRGIVRAERKTVVFVTHDIEEAVYLADRVVVMMPSPGRIKKEIAIPLSYPRVRSDSGFVECKRRIFREFFDGSERNIEYFI</sequence>
<dbReference type="PROSITE" id="PS00211">
    <property type="entry name" value="ABC_TRANSPORTER_1"/>
    <property type="match status" value="1"/>
</dbReference>
<dbReference type="AlphaFoldDB" id="A0A644ZT62"/>
<protein>
    <submittedName>
        <fullName evidence="5">Bicarbonate transport ATP-binding protein CmpD</fullName>
        <ecNumber evidence="5">3.6.3.-</ecNumber>
    </submittedName>
</protein>
<evidence type="ECO:0000313" key="5">
    <source>
        <dbReference type="EMBL" id="MPM43091.1"/>
    </source>
</evidence>
<dbReference type="GO" id="GO:0016887">
    <property type="term" value="F:ATP hydrolysis activity"/>
    <property type="evidence" value="ECO:0007669"/>
    <property type="project" value="InterPro"/>
</dbReference>
<accession>A0A644ZT62</accession>
<dbReference type="GO" id="GO:0005524">
    <property type="term" value="F:ATP binding"/>
    <property type="evidence" value="ECO:0007669"/>
    <property type="project" value="UniProtKB-KW"/>
</dbReference>
<dbReference type="EMBL" id="VSSQ01009971">
    <property type="protein sequence ID" value="MPM43091.1"/>
    <property type="molecule type" value="Genomic_DNA"/>
</dbReference>
<gene>
    <name evidence="5" type="primary">cmpD_8</name>
    <name evidence="5" type="ORF">SDC9_89764</name>
</gene>
<organism evidence="5">
    <name type="scientific">bioreactor metagenome</name>
    <dbReference type="NCBI Taxonomy" id="1076179"/>
    <lineage>
        <taxon>unclassified sequences</taxon>
        <taxon>metagenomes</taxon>
        <taxon>ecological metagenomes</taxon>
    </lineage>
</organism>
<name>A0A644ZT62_9ZZZZ</name>